<dbReference type="SUPFAM" id="SSF47781">
    <property type="entry name" value="RuvA domain 2-like"/>
    <property type="match status" value="1"/>
</dbReference>
<keyword evidence="6 7" id="KW-0742">SOS response</keyword>
<feature type="domain" description="UvrC family homology region profile" evidence="10">
    <location>
        <begin position="263"/>
        <end position="486"/>
    </location>
</feature>
<name>U2FWC5_9GAMM</name>
<dbReference type="Pfam" id="PF22920">
    <property type="entry name" value="UvrC_RNaseH"/>
    <property type="match status" value="1"/>
</dbReference>
<evidence type="ECO:0000256" key="5">
    <source>
        <dbReference type="ARBA" id="ARBA00023204"/>
    </source>
</evidence>
<organism evidence="11 12">
    <name type="scientific">Salinisphaera shabanensis E1L3A</name>
    <dbReference type="NCBI Taxonomy" id="1033802"/>
    <lineage>
        <taxon>Bacteria</taxon>
        <taxon>Pseudomonadati</taxon>
        <taxon>Pseudomonadota</taxon>
        <taxon>Gammaproteobacteria</taxon>
        <taxon>Salinisphaerales</taxon>
        <taxon>Salinisphaeraceae</taxon>
        <taxon>Salinisphaera</taxon>
    </lineage>
</organism>
<dbReference type="PANTHER" id="PTHR30562:SF1">
    <property type="entry name" value="UVRABC SYSTEM PROTEIN C"/>
    <property type="match status" value="1"/>
</dbReference>
<comment type="subunit">
    <text evidence="7">Interacts with UvrB in an incision complex.</text>
</comment>
<dbReference type="InterPro" id="IPR035901">
    <property type="entry name" value="GIY-YIG_endonuc_sf"/>
</dbReference>
<dbReference type="Pfam" id="PF08459">
    <property type="entry name" value="UvrC_RNaseH_dom"/>
    <property type="match status" value="1"/>
</dbReference>
<dbReference type="InterPro" id="IPR004791">
    <property type="entry name" value="UvrC"/>
</dbReference>
<dbReference type="SMART" id="SM00465">
    <property type="entry name" value="GIYc"/>
    <property type="match status" value="1"/>
</dbReference>
<dbReference type="InterPro" id="IPR038476">
    <property type="entry name" value="UvrC_RNase_H_dom_sf"/>
</dbReference>
<dbReference type="CDD" id="cd10434">
    <property type="entry name" value="GIY-YIG_UvrC_Cho"/>
    <property type="match status" value="1"/>
</dbReference>
<dbReference type="SUPFAM" id="SSF82771">
    <property type="entry name" value="GIY-YIG endonuclease"/>
    <property type="match status" value="1"/>
</dbReference>
<dbReference type="GO" id="GO:0009432">
    <property type="term" value="P:SOS response"/>
    <property type="evidence" value="ECO:0007669"/>
    <property type="project" value="UniProtKB-UniRule"/>
</dbReference>
<reference evidence="11 12" key="1">
    <citation type="journal article" date="2011" name="J. Bacteriol.">
        <title>Genome sequence of Salinisphaera shabanensis, a gammaproteobacterium from the harsh, variable environment of the brine-seawater interface of the Shaban Deep in the Red Sea.</title>
        <authorList>
            <person name="Antunes A."/>
            <person name="Alam I."/>
            <person name="Bajic V.B."/>
            <person name="Stingl U."/>
        </authorList>
    </citation>
    <scope>NUCLEOTIDE SEQUENCE [LARGE SCALE GENOMIC DNA]</scope>
    <source>
        <strain evidence="11 12">E1L3A</strain>
    </source>
</reference>
<feature type="domain" description="GIY-YIG" evidence="9">
    <location>
        <begin position="25"/>
        <end position="103"/>
    </location>
</feature>
<evidence type="ECO:0000256" key="3">
    <source>
        <dbReference type="ARBA" id="ARBA00022769"/>
    </source>
</evidence>
<feature type="domain" description="UVR" evidence="8">
    <location>
        <begin position="213"/>
        <end position="248"/>
    </location>
</feature>
<evidence type="ECO:0000259" key="10">
    <source>
        <dbReference type="PROSITE" id="PS50165"/>
    </source>
</evidence>
<dbReference type="Pfam" id="PF02151">
    <property type="entry name" value="UVR"/>
    <property type="match status" value="1"/>
</dbReference>
<keyword evidence="3 7" id="KW-0228">DNA excision</keyword>
<dbReference type="InterPro" id="IPR001162">
    <property type="entry name" value="UvrC_RNase_H_dom"/>
</dbReference>
<dbReference type="AlphaFoldDB" id="U2FWC5"/>
<reference evidence="11 12" key="2">
    <citation type="journal article" date="2013" name="PLoS ONE">
        <title>INDIGO - INtegrated Data Warehouse of MIcrobial GenOmes with Examples from the Red Sea Extremophiles.</title>
        <authorList>
            <person name="Alam I."/>
            <person name="Antunes A."/>
            <person name="Kamau A.A."/>
            <person name="Ba Alawi W."/>
            <person name="Kalkatawi M."/>
            <person name="Stingl U."/>
            <person name="Bajic V.B."/>
        </authorList>
    </citation>
    <scope>NUCLEOTIDE SEQUENCE [LARGE SCALE GENOMIC DNA]</scope>
    <source>
        <strain evidence="11 12">E1L3A</strain>
    </source>
</reference>
<dbReference type="PANTHER" id="PTHR30562">
    <property type="entry name" value="UVRC/OXIDOREDUCTASE"/>
    <property type="match status" value="1"/>
</dbReference>
<dbReference type="FunFam" id="3.30.420.340:FF:000001">
    <property type="entry name" value="UvrABC system protein C"/>
    <property type="match status" value="1"/>
</dbReference>
<dbReference type="InterPro" id="IPR003583">
    <property type="entry name" value="Hlx-hairpin-Hlx_DNA-bd_motif"/>
</dbReference>
<dbReference type="Gene3D" id="3.30.420.340">
    <property type="entry name" value="UvrC, RNAse H endonuclease domain"/>
    <property type="match status" value="1"/>
</dbReference>
<dbReference type="GO" id="GO:0006289">
    <property type="term" value="P:nucleotide-excision repair"/>
    <property type="evidence" value="ECO:0007669"/>
    <property type="project" value="UniProtKB-UniRule"/>
</dbReference>
<dbReference type="SMART" id="SM00278">
    <property type="entry name" value="HhH1"/>
    <property type="match status" value="2"/>
</dbReference>
<dbReference type="RefSeq" id="WP_006914704.1">
    <property type="nucleotide sequence ID" value="NZ_AFNV02000018.1"/>
</dbReference>
<comment type="caution">
    <text evidence="11">The sequence shown here is derived from an EMBL/GenBank/DDBJ whole genome shotgun (WGS) entry which is preliminary data.</text>
</comment>
<dbReference type="InterPro" id="IPR000305">
    <property type="entry name" value="GIY-YIG_endonuc"/>
</dbReference>
<dbReference type="PROSITE" id="PS50151">
    <property type="entry name" value="UVR"/>
    <property type="match status" value="1"/>
</dbReference>
<dbReference type="Gene3D" id="3.40.1440.10">
    <property type="entry name" value="GIY-YIG endonuclease"/>
    <property type="match status" value="1"/>
</dbReference>
<dbReference type="eggNOG" id="COG0322">
    <property type="taxonomic scope" value="Bacteria"/>
</dbReference>
<gene>
    <name evidence="7 11" type="primary">uvrC</name>
    <name evidence="11" type="ORF">SSPSH_002639</name>
</gene>
<dbReference type="NCBIfam" id="TIGR00194">
    <property type="entry name" value="uvrC"/>
    <property type="match status" value="1"/>
</dbReference>
<keyword evidence="4 7" id="KW-0267">Excision nuclease</keyword>
<dbReference type="GO" id="GO:0005737">
    <property type="term" value="C:cytoplasm"/>
    <property type="evidence" value="ECO:0007669"/>
    <property type="project" value="UniProtKB-SubCell"/>
</dbReference>
<dbReference type="SUPFAM" id="SSF46600">
    <property type="entry name" value="C-terminal UvrC-binding domain of UvrB"/>
    <property type="match status" value="1"/>
</dbReference>
<dbReference type="Gene3D" id="1.10.150.20">
    <property type="entry name" value="5' to 3' exonuclease, C-terminal subdomain"/>
    <property type="match status" value="1"/>
</dbReference>
<comment type="function">
    <text evidence="7">The UvrABC repair system catalyzes the recognition and processing of DNA lesions. UvrC both incises the 5' and 3' sides of the lesion. The N-terminal half is responsible for the 3' incision and the C-terminal half is responsible for the 5' incision.</text>
</comment>
<dbReference type="HAMAP" id="MF_00203">
    <property type="entry name" value="UvrC"/>
    <property type="match status" value="1"/>
</dbReference>
<dbReference type="Proteomes" id="UP000006242">
    <property type="component" value="Unassembled WGS sequence"/>
</dbReference>
<dbReference type="STRING" id="1033802.SSPSH_002639"/>
<evidence type="ECO:0000256" key="2">
    <source>
        <dbReference type="ARBA" id="ARBA00022763"/>
    </source>
</evidence>
<sequence>MSDETTPQPSDTGFDPRSYLRQLTQAPGVYRMYDAKGDVLYVGKAKNLKKRVSSYFLRASGNAKTESMLDQVADIQVTITHTEDEALLLESTLIKKHRPRYNVYLRDDKSYPYLLITGDNEYPRVVYHRGAQKRKGHYFGPFPSSGAVKQTQDTLMRLFKLRNCRDSFFENRSRPCLQYQIKRCTAPCVGHISKEDYARDVNDAVELLEGRNEKLIDRLVGDMETAAKALDFETAARLREKIAALRRLQSQSQKVGGQSDFDIVCAAIDGGIGAVVVVTVRGGINLGHRSFFPHAPPGTDVADLTAAFMSQYYLERRPPPELLVDPLPADDKWLAESLGRRAQRKVGFKTNVRAERKRWLDNTRATLAQTLSAQLASRAGVEKRLSSLAKGLGLEAPPMHMACFDISHTRGERTVASCVVFEAGVANKSKYRRFNIDGIEPGDDYAAMRQALTRRFKRVKNGEDYMPDLLLIDGGKGQLGVAVETLEELDVTGVNVIGVAKGSTRKPGLEQIFLPGAKSPLILPADSPGLHLIQQIRDEAHRFAIAGHRGQRGKARQGSMLDGVDGLGPKRRKKLLQTFGGPKQVARAGVSELARVEGISATMAQRIYDYFHNTA</sequence>
<dbReference type="InterPro" id="IPR036876">
    <property type="entry name" value="UVR_dom_sf"/>
</dbReference>
<dbReference type="EMBL" id="AFNV02000018">
    <property type="protein sequence ID" value="ERJ18533.1"/>
    <property type="molecule type" value="Genomic_DNA"/>
</dbReference>
<dbReference type="GO" id="GO:0003677">
    <property type="term" value="F:DNA binding"/>
    <property type="evidence" value="ECO:0007669"/>
    <property type="project" value="UniProtKB-UniRule"/>
</dbReference>
<evidence type="ECO:0000313" key="12">
    <source>
        <dbReference type="Proteomes" id="UP000006242"/>
    </source>
</evidence>
<dbReference type="PROSITE" id="PS50165">
    <property type="entry name" value="UVRC"/>
    <property type="match status" value="1"/>
</dbReference>
<keyword evidence="2 7" id="KW-0227">DNA damage</keyword>
<evidence type="ECO:0000259" key="9">
    <source>
        <dbReference type="PROSITE" id="PS50164"/>
    </source>
</evidence>
<dbReference type="InterPro" id="IPR001943">
    <property type="entry name" value="UVR_dom"/>
</dbReference>
<comment type="subcellular location">
    <subcellularLocation>
        <location evidence="7">Cytoplasm</location>
    </subcellularLocation>
</comment>
<keyword evidence="1 7" id="KW-0963">Cytoplasm</keyword>
<evidence type="ECO:0000259" key="8">
    <source>
        <dbReference type="PROSITE" id="PS50151"/>
    </source>
</evidence>
<dbReference type="FunFam" id="3.40.1440.10:FF:000001">
    <property type="entry name" value="UvrABC system protein C"/>
    <property type="match status" value="1"/>
</dbReference>
<dbReference type="Pfam" id="PF14520">
    <property type="entry name" value="HHH_5"/>
    <property type="match status" value="1"/>
</dbReference>
<evidence type="ECO:0000256" key="4">
    <source>
        <dbReference type="ARBA" id="ARBA00022881"/>
    </source>
</evidence>
<dbReference type="InterPro" id="IPR047296">
    <property type="entry name" value="GIY-YIG_UvrC_Cho"/>
</dbReference>
<dbReference type="OrthoDB" id="9804933at2"/>
<dbReference type="GO" id="GO:0009381">
    <property type="term" value="F:excinuclease ABC activity"/>
    <property type="evidence" value="ECO:0007669"/>
    <property type="project" value="UniProtKB-UniRule"/>
</dbReference>
<accession>U2FWC5</accession>
<evidence type="ECO:0000256" key="7">
    <source>
        <dbReference type="HAMAP-Rule" id="MF_00203"/>
    </source>
</evidence>
<keyword evidence="5 7" id="KW-0234">DNA repair</keyword>
<dbReference type="NCBIfam" id="NF001824">
    <property type="entry name" value="PRK00558.1-5"/>
    <property type="match status" value="1"/>
</dbReference>
<dbReference type="GO" id="GO:0009380">
    <property type="term" value="C:excinuclease repair complex"/>
    <property type="evidence" value="ECO:0007669"/>
    <property type="project" value="InterPro"/>
</dbReference>
<dbReference type="Gene3D" id="4.10.860.10">
    <property type="entry name" value="UVR domain"/>
    <property type="match status" value="1"/>
</dbReference>
<comment type="similarity">
    <text evidence="7">Belongs to the UvrC family.</text>
</comment>
<dbReference type="InterPro" id="IPR050066">
    <property type="entry name" value="UvrABC_protein_C"/>
</dbReference>
<evidence type="ECO:0000313" key="11">
    <source>
        <dbReference type="EMBL" id="ERJ18533.1"/>
    </source>
</evidence>
<keyword evidence="12" id="KW-1185">Reference proteome</keyword>
<dbReference type="Pfam" id="PF01541">
    <property type="entry name" value="GIY-YIG"/>
    <property type="match status" value="1"/>
</dbReference>
<evidence type="ECO:0000256" key="1">
    <source>
        <dbReference type="ARBA" id="ARBA00022490"/>
    </source>
</evidence>
<dbReference type="InterPro" id="IPR010994">
    <property type="entry name" value="RuvA_2-like"/>
</dbReference>
<proteinExistence type="inferred from homology"/>
<evidence type="ECO:0000256" key="6">
    <source>
        <dbReference type="ARBA" id="ARBA00023236"/>
    </source>
</evidence>
<protein>
    <recommendedName>
        <fullName evidence="7">UvrABC system protein C</fullName>
        <shortName evidence="7">Protein UvrC</shortName>
    </recommendedName>
    <alternativeName>
        <fullName evidence="7">Excinuclease ABC subunit C</fullName>
    </alternativeName>
</protein>
<dbReference type="PROSITE" id="PS50164">
    <property type="entry name" value="GIY_YIG"/>
    <property type="match status" value="1"/>
</dbReference>